<organism evidence="3 4">
    <name type="scientific">Phormidium tenue NIES-30</name>
    <dbReference type="NCBI Taxonomy" id="549789"/>
    <lineage>
        <taxon>Bacteria</taxon>
        <taxon>Bacillati</taxon>
        <taxon>Cyanobacteriota</taxon>
        <taxon>Cyanophyceae</taxon>
        <taxon>Oscillatoriophycideae</taxon>
        <taxon>Oscillatoriales</taxon>
        <taxon>Oscillatoriaceae</taxon>
        <taxon>Phormidium</taxon>
    </lineage>
</organism>
<evidence type="ECO:0000256" key="1">
    <source>
        <dbReference type="ARBA" id="ARBA00007100"/>
    </source>
</evidence>
<dbReference type="InterPro" id="IPR011990">
    <property type="entry name" value="TPR-like_helical_dom_sf"/>
</dbReference>
<dbReference type="EMBL" id="MRCG01000015">
    <property type="protein sequence ID" value="OKH45831.1"/>
    <property type="molecule type" value="Genomic_DNA"/>
</dbReference>
<comment type="caution">
    <text evidence="3">The sequence shown here is derived from an EMBL/GenBank/DDBJ whole genome shotgun (WGS) entry which is preliminary data.</text>
</comment>
<dbReference type="Pfam" id="PF13371">
    <property type="entry name" value="TPR_9"/>
    <property type="match status" value="1"/>
</dbReference>
<evidence type="ECO:0000313" key="4">
    <source>
        <dbReference type="Proteomes" id="UP000185557"/>
    </source>
</evidence>
<dbReference type="SUPFAM" id="SSF48452">
    <property type="entry name" value="TPR-like"/>
    <property type="match status" value="1"/>
</dbReference>
<comment type="similarity">
    <text evidence="1">Belongs to the UPF0162 family.</text>
</comment>
<dbReference type="PANTHER" id="PTHR31350">
    <property type="entry name" value="SI:DKEY-261L7.2"/>
    <property type="match status" value="1"/>
</dbReference>
<dbReference type="Gene3D" id="1.25.40.10">
    <property type="entry name" value="Tetratricopeptide repeat domain"/>
    <property type="match status" value="1"/>
</dbReference>
<evidence type="ECO:0000259" key="2">
    <source>
        <dbReference type="Pfam" id="PF13369"/>
    </source>
</evidence>
<gene>
    <name evidence="3" type="ORF">NIES30_18280</name>
</gene>
<name>A0A1U7J1R0_9CYAN</name>
<accession>A0A1U7J1R0</accession>
<dbReference type="RefSeq" id="WP_073609878.1">
    <property type="nucleotide sequence ID" value="NZ_MRCG01000015.1"/>
</dbReference>
<protein>
    <recommendedName>
        <fullName evidence="2">Protein SirB1 N-terminal domain-containing protein</fullName>
    </recommendedName>
</protein>
<proteinExistence type="inferred from homology"/>
<feature type="domain" description="Protein SirB1 N-terminal" evidence="2">
    <location>
        <begin position="43"/>
        <end position="194"/>
    </location>
</feature>
<dbReference type="Proteomes" id="UP000185557">
    <property type="component" value="Unassembled WGS sequence"/>
</dbReference>
<dbReference type="PANTHER" id="PTHR31350:SF21">
    <property type="entry name" value="F-BOX ONLY PROTEIN 21"/>
    <property type="match status" value="1"/>
</dbReference>
<dbReference type="OrthoDB" id="232498at2"/>
<sequence length="278" mass="32425">MTYSALPRERLYQELQRPTAQVSLARAALYIAQEEYPRLVVNDYLAMLDRMAETLQQRLPEDRYPLKVIQAINDYLFGDLNFSGNSVDYYDPRNSFFNDVLERRVGIPITLSLVYLELADRIGFPMAGVSMPGHFLIRPTVQEMDIFVDPFNRGEIMFEQDCRERLKQMFGDPAQLEPQQLLPITPATFLVRMLTNLKLIYLQNRDVPKVLDAINRILLIAPEAVGEWRDRGLIHYQQGMLDQARLDLERYLHQHPNAGDAFEIRRVIEQIERVQDEP</sequence>
<dbReference type="AlphaFoldDB" id="A0A1U7J1R0"/>
<evidence type="ECO:0000313" key="3">
    <source>
        <dbReference type="EMBL" id="OKH45831.1"/>
    </source>
</evidence>
<dbReference type="STRING" id="549789.NIES30_18280"/>
<keyword evidence="4" id="KW-1185">Reference proteome</keyword>
<reference evidence="3 4" key="1">
    <citation type="submission" date="2016-11" db="EMBL/GenBank/DDBJ databases">
        <title>Draft Genome Sequences of Nine Cyanobacterial Strains from Diverse Habitats.</title>
        <authorList>
            <person name="Zhu T."/>
            <person name="Hou S."/>
            <person name="Lu X."/>
            <person name="Hess W.R."/>
        </authorList>
    </citation>
    <scope>NUCLEOTIDE SEQUENCE [LARGE SCALE GENOMIC DNA]</scope>
    <source>
        <strain evidence="3 4">NIES-30</strain>
    </source>
</reference>
<dbReference type="InterPro" id="IPR032698">
    <property type="entry name" value="SirB1_N"/>
</dbReference>
<dbReference type="Pfam" id="PF13369">
    <property type="entry name" value="Transglut_core2"/>
    <property type="match status" value="1"/>
</dbReference>